<keyword evidence="2" id="KW-1185">Reference proteome</keyword>
<evidence type="ECO:0000313" key="1">
    <source>
        <dbReference type="EMBL" id="WLQ61415.1"/>
    </source>
</evidence>
<evidence type="ECO:0000313" key="2">
    <source>
        <dbReference type="Proteomes" id="UP001235744"/>
    </source>
</evidence>
<name>A0ABY9J0S3_9ACTN</name>
<organism evidence="1 2">
    <name type="scientific">Streptomyces poriferorum</name>
    <dbReference type="NCBI Taxonomy" id="2798799"/>
    <lineage>
        <taxon>Bacteria</taxon>
        <taxon>Bacillati</taxon>
        <taxon>Actinomycetota</taxon>
        <taxon>Actinomycetes</taxon>
        <taxon>Kitasatosporales</taxon>
        <taxon>Streptomycetaceae</taxon>
        <taxon>Streptomyces</taxon>
    </lineage>
</organism>
<reference evidence="1 2" key="1">
    <citation type="submission" date="2023-03" db="EMBL/GenBank/DDBJ databases">
        <title>Isolation and description of six Streptomyces strains from soil environments, able to metabolize different microbial glucans.</title>
        <authorList>
            <person name="Widen T."/>
            <person name="Larsbrink J."/>
        </authorList>
    </citation>
    <scope>NUCLEOTIDE SEQUENCE [LARGE SCALE GENOMIC DNA]</scope>
    <source>
        <strain evidence="1 2">Alt2</strain>
    </source>
</reference>
<dbReference type="Proteomes" id="UP001235744">
    <property type="component" value="Chromosome"/>
</dbReference>
<dbReference type="EMBL" id="CP120988">
    <property type="protein sequence ID" value="WLQ61415.1"/>
    <property type="molecule type" value="Genomic_DNA"/>
</dbReference>
<accession>A0ABY9J0S3</accession>
<proteinExistence type="predicted"/>
<dbReference type="RefSeq" id="WP_306068555.1">
    <property type="nucleotide sequence ID" value="NZ_CP120988.1"/>
</dbReference>
<protein>
    <submittedName>
        <fullName evidence="1">Uncharacterized protein</fullName>
    </submittedName>
</protein>
<sequence>MNQLILMLKPMNTRSGTFDAVPLGALFPDASVADLGRLRRSADGIDGVQVPGKFQVWEWFPQHVTFPGRAVAGTPEILLAEVSLYGAGGDWLEVSLDVEWTNVWSAISLACWCEVDHNAHYVDPVERTIVGATSLADAFETVAGRFIAWLAGPRDPEFWRAHASLPPRKQR</sequence>
<gene>
    <name evidence="1" type="ORF">P8A19_41105</name>
</gene>